<gene>
    <name evidence="1" type="ORF">EM308_00100</name>
</gene>
<name>A0AAC9N5U9_9FLAO</name>
<proteinExistence type="predicted"/>
<dbReference type="EMBL" id="CP017479">
    <property type="protein sequence ID" value="AOW08038.1"/>
    <property type="molecule type" value="Genomic_DNA"/>
</dbReference>
<dbReference type="Proteomes" id="UP000175968">
    <property type="component" value="Chromosome"/>
</dbReference>
<dbReference type="AlphaFoldDB" id="A0AAC9N5U9"/>
<protein>
    <submittedName>
        <fullName evidence="1">Uncharacterized protein</fullName>
    </submittedName>
</protein>
<keyword evidence="2" id="KW-1185">Reference proteome</keyword>
<evidence type="ECO:0000313" key="1">
    <source>
        <dbReference type="EMBL" id="AOW08038.1"/>
    </source>
</evidence>
<accession>A0AAC9N5U9</accession>
<dbReference type="KEGG" id="fgl:EM308_00100"/>
<reference evidence="1 2" key="1">
    <citation type="submission" date="2016-10" db="EMBL/GenBank/DDBJ databases">
        <title>Flavobacterium gilvum sp. nov., isolated from stream water.</title>
        <authorList>
            <person name="Shin S.-K."/>
            <person name="Cho Y.-J."/>
            <person name="Yi H."/>
        </authorList>
    </citation>
    <scope>NUCLEOTIDE SEQUENCE [LARGE SCALE GENOMIC DNA]</scope>
    <source>
        <strain evidence="1 2">EM1308</strain>
    </source>
</reference>
<organism evidence="1 2">
    <name type="scientific">Flavobacterium gilvum</name>
    <dbReference type="NCBI Taxonomy" id="1492737"/>
    <lineage>
        <taxon>Bacteria</taxon>
        <taxon>Pseudomonadati</taxon>
        <taxon>Bacteroidota</taxon>
        <taxon>Flavobacteriia</taxon>
        <taxon>Flavobacteriales</taxon>
        <taxon>Flavobacteriaceae</taxon>
        <taxon>Flavobacterium</taxon>
    </lineage>
</organism>
<evidence type="ECO:0000313" key="2">
    <source>
        <dbReference type="Proteomes" id="UP000175968"/>
    </source>
</evidence>
<sequence length="73" mass="8506">MNGKNKIFIVMHVKKFDFILIFRKKYSHHNFIPKNHTQYLNNLGVPPLHKGANQLLRLYAPLHNGVGLSALLW</sequence>